<accession>A0ACC2VJC9</accession>
<comment type="caution">
    <text evidence="1">The sequence shown here is derived from an EMBL/GenBank/DDBJ whole genome shotgun (WGS) entry which is preliminary data.</text>
</comment>
<keyword evidence="2" id="KW-1185">Reference proteome</keyword>
<name>A0ACC2VJC9_9TREE</name>
<dbReference type="EMBL" id="JASBWT010000013">
    <property type="protein sequence ID" value="KAJ9099216.1"/>
    <property type="molecule type" value="Genomic_DNA"/>
</dbReference>
<proteinExistence type="predicted"/>
<evidence type="ECO:0000313" key="1">
    <source>
        <dbReference type="EMBL" id="KAJ9099216.1"/>
    </source>
</evidence>
<dbReference type="Proteomes" id="UP001227268">
    <property type="component" value="Unassembled WGS sequence"/>
</dbReference>
<evidence type="ECO:0000313" key="2">
    <source>
        <dbReference type="Proteomes" id="UP001227268"/>
    </source>
</evidence>
<sequence>MTLQHQIGGHASVTSDESGTLVIKPAAPREIAFYQLLHSLPAPLQKDLRIPAASNLATQQPTADDSIAGVSSNGETKGTNVSLVKREILLSHLQNFLPKFYGTLKVESAPPVAVAELVAVKQPSMQVDQDMHGAGTADGKSITAQRSAEFLIEASLPFPIYTTPFRKKTYPTCHPSPLHLSPGLRSA</sequence>
<organism evidence="1 2">
    <name type="scientific">Naganishia friedmannii</name>
    <dbReference type="NCBI Taxonomy" id="89922"/>
    <lineage>
        <taxon>Eukaryota</taxon>
        <taxon>Fungi</taxon>
        <taxon>Dikarya</taxon>
        <taxon>Basidiomycota</taxon>
        <taxon>Agaricomycotina</taxon>
        <taxon>Tremellomycetes</taxon>
        <taxon>Filobasidiales</taxon>
        <taxon>Filobasidiaceae</taxon>
        <taxon>Naganishia</taxon>
    </lineage>
</organism>
<gene>
    <name evidence="1" type="ORF">QFC21_004096</name>
</gene>
<protein>
    <submittedName>
        <fullName evidence="1">Uncharacterized protein</fullName>
    </submittedName>
</protein>
<reference evidence="1" key="1">
    <citation type="submission" date="2023-04" db="EMBL/GenBank/DDBJ databases">
        <title>Draft Genome sequencing of Naganishia species isolated from polar environments using Oxford Nanopore Technology.</title>
        <authorList>
            <person name="Leo P."/>
            <person name="Venkateswaran K."/>
        </authorList>
    </citation>
    <scope>NUCLEOTIDE SEQUENCE</scope>
    <source>
        <strain evidence="1">MNA-CCFEE 5423</strain>
    </source>
</reference>